<feature type="coiled-coil region" evidence="1">
    <location>
        <begin position="480"/>
        <end position="521"/>
    </location>
</feature>
<protein>
    <recommendedName>
        <fullName evidence="2">DUF7745 domain-containing protein</fullName>
    </recommendedName>
</protein>
<name>A0A2N9FBA1_FAGSY</name>
<sequence>MASSSSDPDSLVTLRFHDFRVERMRHWWTLLGEDDHADIVGIFGKFPPFMRLQVDRGLLEALASFWDPTHCCFSIGEVDLIPTMEEYAKLLQLDSPFSETPVIPIQGPRSNRCLEKYLGLTTAVLRPEIARPEATWRKANISLDLLTKYFSRSAFPARLARDFIAGKKEWKKFRINAFKIAFAGIFLFPTSAGRIDLGVIPIVFSEGRSIIPAILCETVRSLSYCRRQGEGVPMFCTQLLQLWFCSHLQHFYRLQTPYHFERHTVSQTVQIALPFTGDSRAWALYLLDLPLSGWAWKVTWGPASWMPWTHCALFDGVPLPGVWGCTGYYPSLALRQFSGVQYPPRLGDLDAVTFDYIPSEDMWRLLFRIEDIWGGRLSEMVLIEEGSPGDSSVTSDFVEWREGWTPLFHPQAYSTARCTIFLDISLPSGISLHWASEREASAARVESLRSTLHHNSVAVANLRRDLVAQRGNVSTLRTMNEFIREQLEISEDAKEQLEENLAEAREQLETEQAERTRVQDELDSLRSYTQALVDPATGRPQDIVALRRALDASEEALTSARTSMGVMRVQISVLQGDNGVLQSELDLVHDALESNASWLNQEGFPVVTSLHQINQVMDSLGARARAVWEEHDEGDPALSTALGRFCRETCIRLGH</sequence>
<dbReference type="EMBL" id="OIVN01000708">
    <property type="protein sequence ID" value="SPC84408.1"/>
    <property type="molecule type" value="Genomic_DNA"/>
</dbReference>
<reference evidence="3" key="1">
    <citation type="submission" date="2018-02" db="EMBL/GenBank/DDBJ databases">
        <authorList>
            <person name="Cohen D.B."/>
            <person name="Kent A.D."/>
        </authorList>
    </citation>
    <scope>NUCLEOTIDE SEQUENCE</scope>
</reference>
<evidence type="ECO:0000256" key="1">
    <source>
        <dbReference type="SAM" id="Coils"/>
    </source>
</evidence>
<evidence type="ECO:0000259" key="2">
    <source>
        <dbReference type="Pfam" id="PF24924"/>
    </source>
</evidence>
<gene>
    <name evidence="3" type="ORF">FSB_LOCUS12290</name>
</gene>
<accession>A0A2N9FBA1</accession>
<proteinExistence type="predicted"/>
<dbReference type="PANTHER" id="PTHR48200:SF1">
    <property type="entry name" value="AMINOTRANSFERASE-LIKE PLANT MOBILE DOMAIN-CONTAINING PROTEIN"/>
    <property type="match status" value="1"/>
</dbReference>
<dbReference type="PANTHER" id="PTHR48200">
    <property type="entry name" value="PROTEIN, PUTATIVE-RELATED"/>
    <property type="match status" value="1"/>
</dbReference>
<dbReference type="AlphaFoldDB" id="A0A2N9FBA1"/>
<evidence type="ECO:0000313" key="3">
    <source>
        <dbReference type="EMBL" id="SPC84408.1"/>
    </source>
</evidence>
<dbReference type="InterPro" id="IPR056647">
    <property type="entry name" value="DUF7745"/>
</dbReference>
<dbReference type="Pfam" id="PF24924">
    <property type="entry name" value="DUF7745"/>
    <property type="match status" value="1"/>
</dbReference>
<keyword evidence="1" id="KW-0175">Coiled coil</keyword>
<feature type="domain" description="DUF7745" evidence="2">
    <location>
        <begin position="31"/>
        <end position="373"/>
    </location>
</feature>
<organism evidence="3">
    <name type="scientific">Fagus sylvatica</name>
    <name type="common">Beechnut</name>
    <dbReference type="NCBI Taxonomy" id="28930"/>
    <lineage>
        <taxon>Eukaryota</taxon>
        <taxon>Viridiplantae</taxon>
        <taxon>Streptophyta</taxon>
        <taxon>Embryophyta</taxon>
        <taxon>Tracheophyta</taxon>
        <taxon>Spermatophyta</taxon>
        <taxon>Magnoliopsida</taxon>
        <taxon>eudicotyledons</taxon>
        <taxon>Gunneridae</taxon>
        <taxon>Pentapetalae</taxon>
        <taxon>rosids</taxon>
        <taxon>fabids</taxon>
        <taxon>Fagales</taxon>
        <taxon>Fagaceae</taxon>
        <taxon>Fagus</taxon>
    </lineage>
</organism>